<evidence type="ECO:0000256" key="5">
    <source>
        <dbReference type="ARBA" id="ARBA00023274"/>
    </source>
</evidence>
<dbReference type="Gene3D" id="6.10.160.10">
    <property type="match status" value="1"/>
</dbReference>
<evidence type="ECO:0000256" key="7">
    <source>
        <dbReference type="HAMAP-Rule" id="MF_00382"/>
    </source>
</evidence>
<reference evidence="10" key="1">
    <citation type="journal article" date="2019" name="Int. J. Syst. Evol. Microbiol.">
        <title>The Global Catalogue of Microorganisms (GCM) 10K type strain sequencing project: providing services to taxonomists for standard genome sequencing and annotation.</title>
        <authorList>
            <consortium name="The Broad Institute Genomics Platform"/>
            <consortium name="The Broad Institute Genome Sequencing Center for Infectious Disease"/>
            <person name="Wu L."/>
            <person name="Ma J."/>
        </authorList>
    </citation>
    <scope>NUCLEOTIDE SEQUENCE [LARGE SCALE GENOMIC DNA]</scope>
    <source>
        <strain evidence="10">JCM 18053</strain>
    </source>
</reference>
<accession>A0ABP9PCP2</accession>
<dbReference type="Proteomes" id="UP001499852">
    <property type="component" value="Unassembled WGS sequence"/>
</dbReference>
<keyword evidence="5 7" id="KW-0687">Ribonucleoprotein</keyword>
<dbReference type="InterPro" id="IPR005813">
    <property type="entry name" value="Ribosomal_bL20"/>
</dbReference>
<evidence type="ECO:0000256" key="6">
    <source>
        <dbReference type="ARBA" id="ARBA00035172"/>
    </source>
</evidence>
<dbReference type="PANTHER" id="PTHR10986">
    <property type="entry name" value="39S RIBOSOMAL PROTEIN L20"/>
    <property type="match status" value="1"/>
</dbReference>
<evidence type="ECO:0000313" key="10">
    <source>
        <dbReference type="Proteomes" id="UP001499852"/>
    </source>
</evidence>
<gene>
    <name evidence="7 9" type="primary">rplT</name>
    <name evidence="9" type="ORF">GCM10023213_31930</name>
</gene>
<evidence type="ECO:0000256" key="3">
    <source>
        <dbReference type="ARBA" id="ARBA00022884"/>
    </source>
</evidence>
<evidence type="ECO:0000313" key="9">
    <source>
        <dbReference type="EMBL" id="GAA5143636.1"/>
    </source>
</evidence>
<dbReference type="NCBIfam" id="TIGR01032">
    <property type="entry name" value="rplT_bact"/>
    <property type="match status" value="1"/>
</dbReference>
<dbReference type="HAMAP" id="MF_00382">
    <property type="entry name" value="Ribosomal_bL20"/>
    <property type="match status" value="1"/>
</dbReference>
<dbReference type="Gene3D" id="1.10.1900.20">
    <property type="entry name" value="Ribosomal protein L20"/>
    <property type="match status" value="1"/>
</dbReference>
<comment type="function">
    <text evidence="7 8">Binds directly to 23S ribosomal RNA and is necessary for the in vitro assembly process of the 50S ribosomal subunit. It is not involved in the protein synthesizing functions of that subunit.</text>
</comment>
<keyword evidence="2 7" id="KW-0699">rRNA-binding</keyword>
<dbReference type="InterPro" id="IPR035566">
    <property type="entry name" value="Ribosomal_protein_bL20_C"/>
</dbReference>
<dbReference type="GO" id="GO:0005840">
    <property type="term" value="C:ribosome"/>
    <property type="evidence" value="ECO:0007669"/>
    <property type="project" value="UniProtKB-KW"/>
</dbReference>
<dbReference type="SUPFAM" id="SSF74731">
    <property type="entry name" value="Ribosomal protein L20"/>
    <property type="match status" value="1"/>
</dbReference>
<dbReference type="Pfam" id="PF00453">
    <property type="entry name" value="Ribosomal_L20"/>
    <property type="match status" value="1"/>
</dbReference>
<dbReference type="EMBL" id="BAABIA010000006">
    <property type="protein sequence ID" value="GAA5143636.1"/>
    <property type="molecule type" value="Genomic_DNA"/>
</dbReference>
<dbReference type="PROSITE" id="PS00937">
    <property type="entry name" value="RIBOSOMAL_L20"/>
    <property type="match status" value="1"/>
</dbReference>
<dbReference type="CDD" id="cd07026">
    <property type="entry name" value="Ribosomal_L20"/>
    <property type="match status" value="1"/>
</dbReference>
<evidence type="ECO:0000256" key="2">
    <source>
        <dbReference type="ARBA" id="ARBA00022730"/>
    </source>
</evidence>
<name>A0ABP9PCP2_9BACT</name>
<dbReference type="InterPro" id="IPR049946">
    <property type="entry name" value="RIBOSOMAL_L20_CS"/>
</dbReference>
<comment type="similarity">
    <text evidence="1 7 8">Belongs to the bacterial ribosomal protein bL20 family.</text>
</comment>
<dbReference type="RefSeq" id="WP_345737379.1">
    <property type="nucleotide sequence ID" value="NZ_BAABIA010000006.1"/>
</dbReference>
<keyword evidence="3 7" id="KW-0694">RNA-binding</keyword>
<protein>
    <recommendedName>
        <fullName evidence="6 7">Large ribosomal subunit protein bL20</fullName>
    </recommendedName>
</protein>
<keyword evidence="4 7" id="KW-0689">Ribosomal protein</keyword>
<comment type="caution">
    <text evidence="9">The sequence shown here is derived from an EMBL/GenBank/DDBJ whole genome shotgun (WGS) entry which is preliminary data.</text>
</comment>
<proteinExistence type="inferred from homology"/>
<organism evidence="9 10">
    <name type="scientific">Prosthecobacter algae</name>
    <dbReference type="NCBI Taxonomy" id="1144682"/>
    <lineage>
        <taxon>Bacteria</taxon>
        <taxon>Pseudomonadati</taxon>
        <taxon>Verrucomicrobiota</taxon>
        <taxon>Verrucomicrobiia</taxon>
        <taxon>Verrucomicrobiales</taxon>
        <taxon>Verrucomicrobiaceae</taxon>
        <taxon>Prosthecobacter</taxon>
    </lineage>
</organism>
<keyword evidence="10" id="KW-1185">Reference proteome</keyword>
<evidence type="ECO:0000256" key="4">
    <source>
        <dbReference type="ARBA" id="ARBA00022980"/>
    </source>
</evidence>
<evidence type="ECO:0000256" key="1">
    <source>
        <dbReference type="ARBA" id="ARBA00007698"/>
    </source>
</evidence>
<sequence>MPRATNAPASRKRRKRTLAKAKGFRGFRSTHFRYAKDAVRKAMTYSYRDRKVRKRTFRNLWIQRINAAARNVGITYSRLMEGLKFAGIEIDRKVLSDIAIKDEAAFVALANQAKAAIEKKNEQVKAAA</sequence>
<evidence type="ECO:0000256" key="8">
    <source>
        <dbReference type="RuleBase" id="RU000560"/>
    </source>
</evidence>
<dbReference type="PRINTS" id="PR00062">
    <property type="entry name" value="RIBOSOMALL20"/>
</dbReference>